<sequence>MMKGIHLFLSSALENLTSEDGTPKSEAMCSLATSSSLQRAVFLVSLTVGIVLTFCRHSFPPPQLGHADFYMTVRRIEEESQTIQIKSSCGFWIERVRANRRRRSKRQRDDCAH</sequence>
<reference evidence="1" key="1">
    <citation type="submission" date="2021-08" db="EMBL/GenBank/DDBJ databases">
        <title>WGS assembly of Ceratopteris richardii.</title>
        <authorList>
            <person name="Marchant D.B."/>
            <person name="Chen G."/>
            <person name="Jenkins J."/>
            <person name="Shu S."/>
            <person name="Leebens-Mack J."/>
            <person name="Grimwood J."/>
            <person name="Schmutz J."/>
            <person name="Soltis P."/>
            <person name="Soltis D."/>
            <person name="Chen Z.-H."/>
        </authorList>
    </citation>
    <scope>NUCLEOTIDE SEQUENCE</scope>
    <source>
        <strain evidence="1">Whitten #5841</strain>
        <tissue evidence="1">Leaf</tissue>
    </source>
</reference>
<gene>
    <name evidence="1" type="ORF">KP509_29G056900</name>
</gene>
<dbReference type="Proteomes" id="UP000825935">
    <property type="component" value="Chromosome 29"/>
</dbReference>
<comment type="caution">
    <text evidence="1">The sequence shown here is derived from an EMBL/GenBank/DDBJ whole genome shotgun (WGS) entry which is preliminary data.</text>
</comment>
<protein>
    <submittedName>
        <fullName evidence="1">Uncharacterized protein</fullName>
    </submittedName>
</protein>
<name>A0A8T2R881_CERRI</name>
<proteinExistence type="predicted"/>
<evidence type="ECO:0000313" key="1">
    <source>
        <dbReference type="EMBL" id="KAH7292220.1"/>
    </source>
</evidence>
<dbReference type="AlphaFoldDB" id="A0A8T2R881"/>
<keyword evidence="2" id="KW-1185">Reference proteome</keyword>
<accession>A0A8T2R881</accession>
<evidence type="ECO:0000313" key="2">
    <source>
        <dbReference type="Proteomes" id="UP000825935"/>
    </source>
</evidence>
<dbReference type="EMBL" id="CM035434">
    <property type="protein sequence ID" value="KAH7292220.1"/>
    <property type="molecule type" value="Genomic_DNA"/>
</dbReference>
<organism evidence="1 2">
    <name type="scientific">Ceratopteris richardii</name>
    <name type="common">Triangle waterfern</name>
    <dbReference type="NCBI Taxonomy" id="49495"/>
    <lineage>
        <taxon>Eukaryota</taxon>
        <taxon>Viridiplantae</taxon>
        <taxon>Streptophyta</taxon>
        <taxon>Embryophyta</taxon>
        <taxon>Tracheophyta</taxon>
        <taxon>Polypodiopsida</taxon>
        <taxon>Polypodiidae</taxon>
        <taxon>Polypodiales</taxon>
        <taxon>Pteridineae</taxon>
        <taxon>Pteridaceae</taxon>
        <taxon>Parkerioideae</taxon>
        <taxon>Ceratopteris</taxon>
    </lineage>
</organism>